<keyword evidence="3" id="KW-1185">Reference proteome</keyword>
<dbReference type="EMBL" id="JACCGK010000009">
    <property type="protein sequence ID" value="NYT73041.1"/>
    <property type="molecule type" value="Genomic_DNA"/>
</dbReference>
<dbReference type="GO" id="GO:0016787">
    <property type="term" value="F:hydrolase activity"/>
    <property type="evidence" value="ECO:0007669"/>
    <property type="project" value="UniProtKB-KW"/>
</dbReference>
<evidence type="ECO:0000313" key="2">
    <source>
        <dbReference type="EMBL" id="NYT73041.1"/>
    </source>
</evidence>
<dbReference type="PANTHER" id="PTHR43194:SF2">
    <property type="entry name" value="PEROXISOMAL MEMBRANE PROTEIN LPX1"/>
    <property type="match status" value="1"/>
</dbReference>
<comment type="caution">
    <text evidence="2">The sequence shown here is derived from an EMBL/GenBank/DDBJ whole genome shotgun (WGS) entry which is preliminary data.</text>
</comment>
<protein>
    <submittedName>
        <fullName evidence="2">Alpha/beta fold hydrolase</fullName>
    </submittedName>
</protein>
<dbReference type="PANTHER" id="PTHR43194">
    <property type="entry name" value="HYDROLASE ALPHA/BETA FOLD FAMILY"/>
    <property type="match status" value="1"/>
</dbReference>
<dbReference type="Gene3D" id="3.40.50.1820">
    <property type="entry name" value="alpha/beta hydrolase"/>
    <property type="match status" value="1"/>
</dbReference>
<keyword evidence="2" id="KW-0378">Hydrolase</keyword>
<organism evidence="2 3">
    <name type="scientific">Vreelandella sedimenti</name>
    <dbReference type="NCBI Taxonomy" id="2729618"/>
    <lineage>
        <taxon>Bacteria</taxon>
        <taxon>Pseudomonadati</taxon>
        <taxon>Pseudomonadota</taxon>
        <taxon>Gammaproteobacteria</taxon>
        <taxon>Oceanospirillales</taxon>
        <taxon>Halomonadaceae</taxon>
        <taxon>Vreelandella</taxon>
    </lineage>
</organism>
<dbReference type="InterPro" id="IPR029058">
    <property type="entry name" value="AB_hydrolase_fold"/>
</dbReference>
<feature type="domain" description="AB hydrolase-1" evidence="1">
    <location>
        <begin position="8"/>
        <end position="240"/>
    </location>
</feature>
<name>A0A7Z0SNK2_9GAMM</name>
<accession>A0A7Z0SNK2</accession>
<dbReference type="InterPro" id="IPR050228">
    <property type="entry name" value="Carboxylesterase_BioH"/>
</dbReference>
<dbReference type="SUPFAM" id="SSF53474">
    <property type="entry name" value="alpha/beta-Hydrolases"/>
    <property type="match status" value="1"/>
</dbReference>
<dbReference type="PRINTS" id="PR00111">
    <property type="entry name" value="ABHYDROLASE"/>
</dbReference>
<dbReference type="Proteomes" id="UP000520876">
    <property type="component" value="Unassembled WGS sequence"/>
</dbReference>
<evidence type="ECO:0000259" key="1">
    <source>
        <dbReference type="Pfam" id="PF12697"/>
    </source>
</evidence>
<dbReference type="InterPro" id="IPR000073">
    <property type="entry name" value="AB_hydrolase_1"/>
</dbReference>
<dbReference type="AlphaFoldDB" id="A0A7Z0SNK2"/>
<proteinExistence type="predicted"/>
<reference evidence="2 3" key="1">
    <citation type="submission" date="2020-07" db="EMBL/GenBank/DDBJ databases">
        <title>Halomonas sp. QX-2 draft genome sequence.</title>
        <authorList>
            <person name="Qiu X."/>
        </authorList>
    </citation>
    <scope>NUCLEOTIDE SEQUENCE [LARGE SCALE GENOMIC DNA]</scope>
    <source>
        <strain evidence="2 3">QX-2</strain>
    </source>
</reference>
<dbReference type="Pfam" id="PF12697">
    <property type="entry name" value="Abhydrolase_6"/>
    <property type="match status" value="1"/>
</dbReference>
<gene>
    <name evidence="2" type="ORF">HZU72_11450</name>
</gene>
<evidence type="ECO:0000313" key="3">
    <source>
        <dbReference type="Proteomes" id="UP000520876"/>
    </source>
</evidence>
<sequence length="259" mass="27809">MTHRKQAVVLIHGLFGSLNDPKILAEFDQVEVHAPDLIGYGALSQQETAGIDLLAQAEHVAKYILDAGIEQAHIVGHSVGGAIAVLLADRFPELVASLISVEGNLTIKDAFWSAELASMPIEKVEEIVAGYRHAPSDWFASAGVPITEWTSRLATSWLSNQPATTIKAQASAVVEATKPNSYLQTLSRLIDSGLAVSLIAGSRSPDGWDVPEWLTRTCTMRINIADTGHLMMAESPARFSSAIQTCVAYNRPTGHNVVS</sequence>